<dbReference type="Pfam" id="PF07258">
    <property type="entry name" value="COMM_domain"/>
    <property type="match status" value="1"/>
</dbReference>
<protein>
    <submittedName>
        <fullName evidence="2">COMM domain-containing protein 4</fullName>
    </submittedName>
</protein>
<dbReference type="InterPro" id="IPR047155">
    <property type="entry name" value="COMMD4/6/7/8"/>
</dbReference>
<dbReference type="PROSITE" id="PS51269">
    <property type="entry name" value="COMM"/>
    <property type="match status" value="1"/>
</dbReference>
<accession>A0AAV4TEF6</accession>
<proteinExistence type="predicted"/>
<evidence type="ECO:0000259" key="1">
    <source>
        <dbReference type="PROSITE" id="PS51269"/>
    </source>
</evidence>
<evidence type="ECO:0000313" key="2">
    <source>
        <dbReference type="EMBL" id="GIY43584.1"/>
    </source>
</evidence>
<dbReference type="PANTHER" id="PTHR16231:SF4">
    <property type="entry name" value="COMM DOMAIN-CONTAINING PROTEIN 4"/>
    <property type="match status" value="1"/>
</dbReference>
<evidence type="ECO:0000313" key="3">
    <source>
        <dbReference type="Proteomes" id="UP001054837"/>
    </source>
</evidence>
<keyword evidence="3" id="KW-1185">Reference proteome</keyword>
<gene>
    <name evidence="2" type="primary">Commd4</name>
    <name evidence="2" type="ORF">CDAR_270851</name>
</gene>
<sequence length="200" mass="22498">MKFRFCGELDCPDWVLAEIATLSRITSIKMKLICTQVVNGILGTPIDFEKVNKQTADAKYEKSDVKATIATISFIMTSSAKHGIDEESLLNELQQLGLPKESAAALCKIFSEKFLLLQEKLKKDSFKLTEIQNINWQVDHILSSSCLSDVDNPSVKLSFEVTENDDKSFHSINMSSNRFQVLLHELKQAYAIMEETTPTS</sequence>
<reference evidence="2 3" key="1">
    <citation type="submission" date="2021-06" db="EMBL/GenBank/DDBJ databases">
        <title>Caerostris darwini draft genome.</title>
        <authorList>
            <person name="Kono N."/>
            <person name="Arakawa K."/>
        </authorList>
    </citation>
    <scope>NUCLEOTIDE SEQUENCE [LARGE SCALE GENOMIC DNA]</scope>
</reference>
<name>A0AAV4TEF6_9ARAC</name>
<dbReference type="Pfam" id="PF21672">
    <property type="entry name" value="COMM_HN"/>
    <property type="match status" value="1"/>
</dbReference>
<organism evidence="2 3">
    <name type="scientific">Caerostris darwini</name>
    <dbReference type="NCBI Taxonomy" id="1538125"/>
    <lineage>
        <taxon>Eukaryota</taxon>
        <taxon>Metazoa</taxon>
        <taxon>Ecdysozoa</taxon>
        <taxon>Arthropoda</taxon>
        <taxon>Chelicerata</taxon>
        <taxon>Arachnida</taxon>
        <taxon>Araneae</taxon>
        <taxon>Araneomorphae</taxon>
        <taxon>Entelegynae</taxon>
        <taxon>Araneoidea</taxon>
        <taxon>Araneidae</taxon>
        <taxon>Caerostris</taxon>
    </lineage>
</organism>
<dbReference type="Proteomes" id="UP001054837">
    <property type="component" value="Unassembled WGS sequence"/>
</dbReference>
<dbReference type="EMBL" id="BPLQ01009371">
    <property type="protein sequence ID" value="GIY43584.1"/>
    <property type="molecule type" value="Genomic_DNA"/>
</dbReference>
<dbReference type="PANTHER" id="PTHR16231">
    <property type="entry name" value="COMM DOMAIN-CONTAINING PROTEIN 4-8 FAMILY MEMBER"/>
    <property type="match status" value="1"/>
</dbReference>
<dbReference type="InterPro" id="IPR017920">
    <property type="entry name" value="COMM"/>
</dbReference>
<comment type="caution">
    <text evidence="2">The sequence shown here is derived from an EMBL/GenBank/DDBJ whole genome shotgun (WGS) entry which is preliminary data.</text>
</comment>
<feature type="domain" description="COMM" evidence="1">
    <location>
        <begin position="130"/>
        <end position="197"/>
    </location>
</feature>
<dbReference type="AlphaFoldDB" id="A0AAV4TEF6"/>